<dbReference type="EMBL" id="JYFN01000082">
    <property type="protein sequence ID" value="KJE19851.1"/>
    <property type="molecule type" value="Genomic_DNA"/>
</dbReference>
<dbReference type="RefSeq" id="WP_044888308.1">
    <property type="nucleotide sequence ID" value="NZ_JYFN01000082.1"/>
</dbReference>
<dbReference type="InterPro" id="IPR051916">
    <property type="entry name" value="GPI-anchor_lipid_remodeler"/>
</dbReference>
<accession>A0A0D8B6Q5</accession>
<keyword evidence="2" id="KW-0378">Hydrolase</keyword>
<dbReference type="PATRIC" id="fig|1502723.3.peg.6668"/>
<proteinExistence type="predicted"/>
<feature type="domain" description="Endonuclease/exonuclease/phosphatase" evidence="1">
    <location>
        <begin position="5"/>
        <end position="251"/>
    </location>
</feature>
<sequence>MRLGSFNVMHGLSLPDGRVEPHRFAAAVAGLGADVLGLQEVDLDQPRSGGIDLAAEAAAAVGAADGNWRFAPTVFGTPGAGWRPAQGARGSGEPAYGIALISLLPVHEWRVIGLGRAPVRSPIAIPGGPKGPGRLILLDDEPRVALAARIDAPGGPLTVVTTHLSFVPGWNALQLLRLSRRLADLDGPLIVLGDLNLPGRLPAALTRWRRLAVTPTYPAHAPRVQLDHVLARGPVGDVTAVLCRRAEISDHRALLVDLSDQPV</sequence>
<keyword evidence="3" id="KW-1185">Reference proteome</keyword>
<dbReference type="GO" id="GO:0006506">
    <property type="term" value="P:GPI anchor biosynthetic process"/>
    <property type="evidence" value="ECO:0007669"/>
    <property type="project" value="TreeGrafter"/>
</dbReference>
<comment type="caution">
    <text evidence="2">The sequence shown here is derived from an EMBL/GenBank/DDBJ whole genome shotgun (WGS) entry which is preliminary data.</text>
</comment>
<evidence type="ECO:0000313" key="3">
    <source>
        <dbReference type="Proteomes" id="UP000032545"/>
    </source>
</evidence>
<reference evidence="2 3" key="2">
    <citation type="journal article" date="2016" name="Genome Announc.">
        <title>Permanent Draft Genome Sequences for Two Variants of Frankia sp. Strain CpI1, the First Frankia Strain Isolated from Root Nodules of Comptonia peregrina.</title>
        <authorList>
            <person name="Oshone R."/>
            <person name="Hurst S.G.IV."/>
            <person name="Abebe-Akele F."/>
            <person name="Simpson S."/>
            <person name="Morris K."/>
            <person name="Thomas W.K."/>
            <person name="Tisa L.S."/>
        </authorList>
    </citation>
    <scope>NUCLEOTIDE SEQUENCE [LARGE SCALE GENOMIC DNA]</scope>
    <source>
        <strain evidence="3">CpI1-S</strain>
    </source>
</reference>
<dbReference type="GO" id="GO:0016020">
    <property type="term" value="C:membrane"/>
    <property type="evidence" value="ECO:0007669"/>
    <property type="project" value="GOC"/>
</dbReference>
<organism evidence="2 3">
    <name type="scientific">Frankia torreyi</name>
    <dbReference type="NCBI Taxonomy" id="1856"/>
    <lineage>
        <taxon>Bacteria</taxon>
        <taxon>Bacillati</taxon>
        <taxon>Actinomycetota</taxon>
        <taxon>Actinomycetes</taxon>
        <taxon>Frankiales</taxon>
        <taxon>Frankiaceae</taxon>
        <taxon>Frankia</taxon>
    </lineage>
</organism>
<dbReference type="SUPFAM" id="SSF56219">
    <property type="entry name" value="DNase I-like"/>
    <property type="match status" value="1"/>
</dbReference>
<dbReference type="PANTHER" id="PTHR14859:SF15">
    <property type="entry name" value="ENDONUCLEASE_EXONUCLEASE_PHOSPHATASE DOMAIN-CONTAINING PROTEIN"/>
    <property type="match status" value="1"/>
</dbReference>
<dbReference type="AlphaFoldDB" id="A0A0D8B6Q5"/>
<dbReference type="GO" id="GO:0016787">
    <property type="term" value="F:hydrolase activity"/>
    <property type="evidence" value="ECO:0007669"/>
    <property type="project" value="UniProtKB-KW"/>
</dbReference>
<dbReference type="PANTHER" id="PTHR14859">
    <property type="entry name" value="CALCOFLUOR WHITE HYPERSENSITIVE PROTEIN PRECURSOR"/>
    <property type="match status" value="1"/>
</dbReference>
<dbReference type="Pfam" id="PF03372">
    <property type="entry name" value="Exo_endo_phos"/>
    <property type="match status" value="1"/>
</dbReference>
<protein>
    <submittedName>
        <fullName evidence="2">Metal-dependent hydrolase</fullName>
    </submittedName>
</protein>
<dbReference type="Proteomes" id="UP000032545">
    <property type="component" value="Unassembled WGS sequence"/>
</dbReference>
<reference evidence="3" key="1">
    <citation type="submission" date="2015-02" db="EMBL/GenBank/DDBJ databases">
        <title>Draft Genome of Frankia sp. CpI1-S.</title>
        <authorList>
            <person name="Oshone R.T."/>
            <person name="Ngom M."/>
            <person name="Ghodhbane-Gtari F."/>
            <person name="Gtari M."/>
            <person name="Morris K."/>
            <person name="Thomas K."/>
            <person name="Sen A."/>
            <person name="Tisa L.S."/>
        </authorList>
    </citation>
    <scope>NUCLEOTIDE SEQUENCE [LARGE SCALE GENOMIC DNA]</scope>
    <source>
        <strain evidence="3">CpI1-S</strain>
    </source>
</reference>
<name>A0A0D8B6Q5_9ACTN</name>
<dbReference type="Gene3D" id="3.60.10.10">
    <property type="entry name" value="Endonuclease/exonuclease/phosphatase"/>
    <property type="match status" value="1"/>
</dbReference>
<dbReference type="InterPro" id="IPR005135">
    <property type="entry name" value="Endo/exonuclease/phosphatase"/>
</dbReference>
<dbReference type="OrthoDB" id="155529at2"/>
<dbReference type="InterPro" id="IPR036691">
    <property type="entry name" value="Endo/exonu/phosph_ase_sf"/>
</dbReference>
<evidence type="ECO:0000259" key="1">
    <source>
        <dbReference type="Pfam" id="PF03372"/>
    </source>
</evidence>
<gene>
    <name evidence="2" type="ORF">FF36_05881</name>
</gene>
<evidence type="ECO:0000313" key="2">
    <source>
        <dbReference type="EMBL" id="KJE19851.1"/>
    </source>
</evidence>